<dbReference type="SMART" id="SM00857">
    <property type="entry name" value="Resolvase"/>
    <property type="match status" value="1"/>
</dbReference>
<sequence length="200" mass="22208">MLIGYARCASSGDDEQVERDQLLKLGVEPGQIHVDHGLSGIDRPRPALAAALGAVSARDMLVVTSLDRLARSVPDLSDITSDLSRRDVLLMFDGVVHDPKDPIGETVFSMLSTTFAQFESGLLRLRLHESVAQRKASGAFKGRKPKLTPEQQAKMFDLYERHESSVPELMKRFSLSQPAVYQYLARERTLRSSPEPPPDH</sequence>
<comment type="similarity">
    <text evidence="1">Belongs to the site-specific recombinase resolvase family.</text>
</comment>
<dbReference type="InterPro" id="IPR006119">
    <property type="entry name" value="Resolv_N"/>
</dbReference>
<dbReference type="Pfam" id="PF02796">
    <property type="entry name" value="HTH_7"/>
    <property type="match status" value="1"/>
</dbReference>
<comment type="caution">
    <text evidence="3">The sequence shown here is derived from an EMBL/GenBank/DDBJ whole genome shotgun (WGS) entry which is preliminary data.</text>
</comment>
<dbReference type="InterPro" id="IPR006120">
    <property type="entry name" value="Resolvase_HTH_dom"/>
</dbReference>
<dbReference type="EMBL" id="JAECSB010000057">
    <property type="protein sequence ID" value="MBH5144282.1"/>
    <property type="molecule type" value="Genomic_DNA"/>
</dbReference>
<dbReference type="GO" id="GO:0003677">
    <property type="term" value="F:DNA binding"/>
    <property type="evidence" value="ECO:0007669"/>
    <property type="project" value="InterPro"/>
</dbReference>
<dbReference type="GO" id="GO:0000150">
    <property type="term" value="F:DNA strand exchange activity"/>
    <property type="evidence" value="ECO:0007669"/>
    <property type="project" value="InterPro"/>
</dbReference>
<dbReference type="InterPro" id="IPR036162">
    <property type="entry name" value="Resolvase-like_N_sf"/>
</dbReference>
<protein>
    <submittedName>
        <fullName evidence="3">Recombinase family protein</fullName>
    </submittedName>
</protein>
<dbReference type="AlphaFoldDB" id="A0A8I0ZZJ3"/>
<evidence type="ECO:0000256" key="1">
    <source>
        <dbReference type="ARBA" id="ARBA00009913"/>
    </source>
</evidence>
<evidence type="ECO:0000313" key="4">
    <source>
        <dbReference type="Proteomes" id="UP000627573"/>
    </source>
</evidence>
<feature type="domain" description="Resolvase/invertase-type recombinase catalytic" evidence="2">
    <location>
        <begin position="1"/>
        <end position="138"/>
    </location>
</feature>
<dbReference type="RefSeq" id="WP_149357551.1">
    <property type="nucleotide sequence ID" value="NZ_JAECSB010000057.1"/>
</dbReference>
<dbReference type="Pfam" id="PF00239">
    <property type="entry name" value="Resolvase"/>
    <property type="match status" value="1"/>
</dbReference>
<reference evidence="3 4" key="1">
    <citation type="submission" date="2020-12" db="EMBL/GenBank/DDBJ databases">
        <title>Draft genome sequence of furan degrading bacterial strain FUR100.</title>
        <authorList>
            <person name="Woiski C."/>
        </authorList>
    </citation>
    <scope>NUCLEOTIDE SEQUENCE [LARGE SCALE GENOMIC DNA]</scope>
    <source>
        <strain evidence="3 4">FUR100</strain>
    </source>
</reference>
<dbReference type="InterPro" id="IPR050639">
    <property type="entry name" value="SSR_resolvase"/>
</dbReference>
<dbReference type="PROSITE" id="PS51736">
    <property type="entry name" value="RECOMBINASES_3"/>
    <property type="match status" value="1"/>
</dbReference>
<name>A0A8I0ZZJ3_RHOER</name>
<dbReference type="PANTHER" id="PTHR30461:SF26">
    <property type="entry name" value="RESOLVASE HOMOLOG YNEB"/>
    <property type="match status" value="1"/>
</dbReference>
<accession>A0A8I0ZZJ3</accession>
<evidence type="ECO:0000313" key="3">
    <source>
        <dbReference type="EMBL" id="MBH5144282.1"/>
    </source>
</evidence>
<dbReference type="Proteomes" id="UP000627573">
    <property type="component" value="Unassembled WGS sequence"/>
</dbReference>
<gene>
    <name evidence="3" type="ORF">I3517_16830</name>
</gene>
<dbReference type="PANTHER" id="PTHR30461">
    <property type="entry name" value="DNA-INVERTASE FROM LAMBDOID PROPHAGE"/>
    <property type="match status" value="1"/>
</dbReference>
<organism evidence="3 4">
    <name type="scientific">Rhodococcus erythropolis</name>
    <name type="common">Arthrobacter picolinophilus</name>
    <dbReference type="NCBI Taxonomy" id="1833"/>
    <lineage>
        <taxon>Bacteria</taxon>
        <taxon>Bacillati</taxon>
        <taxon>Actinomycetota</taxon>
        <taxon>Actinomycetes</taxon>
        <taxon>Mycobacteriales</taxon>
        <taxon>Nocardiaceae</taxon>
        <taxon>Rhodococcus</taxon>
        <taxon>Rhodococcus erythropolis group</taxon>
    </lineage>
</organism>
<evidence type="ECO:0000259" key="2">
    <source>
        <dbReference type="PROSITE" id="PS51736"/>
    </source>
</evidence>
<keyword evidence="4" id="KW-1185">Reference proteome</keyword>
<dbReference type="Gene3D" id="3.40.50.1390">
    <property type="entry name" value="Resolvase, N-terminal catalytic domain"/>
    <property type="match status" value="1"/>
</dbReference>
<dbReference type="CDD" id="cd03768">
    <property type="entry name" value="SR_ResInv"/>
    <property type="match status" value="1"/>
</dbReference>
<dbReference type="SUPFAM" id="SSF53041">
    <property type="entry name" value="Resolvase-like"/>
    <property type="match status" value="1"/>
</dbReference>
<proteinExistence type="inferred from homology"/>